<evidence type="ECO:0000256" key="5">
    <source>
        <dbReference type="PROSITE-ProRule" id="PRU00169"/>
    </source>
</evidence>
<dbReference type="PROSITE" id="PS50043">
    <property type="entry name" value="HTH_LUXR_2"/>
    <property type="match status" value="1"/>
</dbReference>
<accession>A0A3A4B415</accession>
<feature type="domain" description="Response regulatory" evidence="7">
    <location>
        <begin position="3"/>
        <end position="119"/>
    </location>
</feature>
<dbReference type="Proteomes" id="UP000265768">
    <property type="component" value="Unassembled WGS sequence"/>
</dbReference>
<dbReference type="Gene3D" id="3.40.50.2300">
    <property type="match status" value="1"/>
</dbReference>
<dbReference type="GO" id="GO:0003677">
    <property type="term" value="F:DNA binding"/>
    <property type="evidence" value="ECO:0007669"/>
    <property type="project" value="UniProtKB-KW"/>
</dbReference>
<dbReference type="PRINTS" id="PR00038">
    <property type="entry name" value="HTHLUXR"/>
</dbReference>
<dbReference type="SMART" id="SM00421">
    <property type="entry name" value="HTH_LUXR"/>
    <property type="match status" value="1"/>
</dbReference>
<evidence type="ECO:0000313" key="8">
    <source>
        <dbReference type="EMBL" id="RJL35300.1"/>
    </source>
</evidence>
<evidence type="ECO:0000256" key="2">
    <source>
        <dbReference type="ARBA" id="ARBA00023015"/>
    </source>
</evidence>
<dbReference type="PROSITE" id="PS50110">
    <property type="entry name" value="RESPONSE_REGULATORY"/>
    <property type="match status" value="1"/>
</dbReference>
<dbReference type="SUPFAM" id="SSF46894">
    <property type="entry name" value="C-terminal effector domain of the bipartite response regulators"/>
    <property type="match status" value="1"/>
</dbReference>
<dbReference type="SUPFAM" id="SSF52172">
    <property type="entry name" value="CheY-like"/>
    <property type="match status" value="1"/>
</dbReference>
<reference evidence="8 9" key="1">
    <citation type="submission" date="2018-09" db="EMBL/GenBank/DDBJ databases">
        <title>YIM 75507 draft genome.</title>
        <authorList>
            <person name="Tang S."/>
            <person name="Feng Y."/>
        </authorList>
    </citation>
    <scope>NUCLEOTIDE SEQUENCE [LARGE SCALE GENOMIC DNA]</scope>
    <source>
        <strain evidence="8 9">YIM 75507</strain>
    </source>
</reference>
<evidence type="ECO:0000259" key="6">
    <source>
        <dbReference type="PROSITE" id="PS50043"/>
    </source>
</evidence>
<dbReference type="InterPro" id="IPR011006">
    <property type="entry name" value="CheY-like_superfamily"/>
</dbReference>
<gene>
    <name evidence="8" type="ORF">D5H75_00240</name>
</gene>
<dbReference type="RefSeq" id="WP_119924272.1">
    <property type="nucleotide sequence ID" value="NZ_QZEY01000001.1"/>
</dbReference>
<dbReference type="InterPro" id="IPR058245">
    <property type="entry name" value="NreC/VraR/RcsB-like_REC"/>
</dbReference>
<evidence type="ECO:0000256" key="3">
    <source>
        <dbReference type="ARBA" id="ARBA00023125"/>
    </source>
</evidence>
<protein>
    <submittedName>
        <fullName evidence="8">DNA-binding response regulator</fullName>
    </submittedName>
</protein>
<feature type="modified residue" description="4-aspartylphosphate" evidence="5">
    <location>
        <position position="54"/>
    </location>
</feature>
<dbReference type="Pfam" id="PF00196">
    <property type="entry name" value="GerE"/>
    <property type="match status" value="1"/>
</dbReference>
<dbReference type="OrthoDB" id="9808843at2"/>
<keyword evidence="9" id="KW-1185">Reference proteome</keyword>
<evidence type="ECO:0000259" key="7">
    <source>
        <dbReference type="PROSITE" id="PS50110"/>
    </source>
</evidence>
<evidence type="ECO:0000256" key="4">
    <source>
        <dbReference type="ARBA" id="ARBA00023163"/>
    </source>
</evidence>
<dbReference type="CDD" id="cd17535">
    <property type="entry name" value="REC_NarL-like"/>
    <property type="match status" value="1"/>
</dbReference>
<organism evidence="8 9">
    <name type="scientific">Bailinhaonella thermotolerans</name>
    <dbReference type="NCBI Taxonomy" id="1070861"/>
    <lineage>
        <taxon>Bacteria</taxon>
        <taxon>Bacillati</taxon>
        <taxon>Actinomycetota</taxon>
        <taxon>Actinomycetes</taxon>
        <taxon>Streptosporangiales</taxon>
        <taxon>Streptosporangiaceae</taxon>
        <taxon>Bailinhaonella</taxon>
    </lineage>
</organism>
<dbReference type="SMART" id="SM00448">
    <property type="entry name" value="REC"/>
    <property type="match status" value="1"/>
</dbReference>
<evidence type="ECO:0000313" key="9">
    <source>
        <dbReference type="Proteomes" id="UP000265768"/>
    </source>
</evidence>
<dbReference type="GO" id="GO:0006355">
    <property type="term" value="P:regulation of DNA-templated transcription"/>
    <property type="evidence" value="ECO:0007669"/>
    <property type="project" value="InterPro"/>
</dbReference>
<dbReference type="InterPro" id="IPR039420">
    <property type="entry name" value="WalR-like"/>
</dbReference>
<dbReference type="GO" id="GO:0000160">
    <property type="term" value="P:phosphorelay signal transduction system"/>
    <property type="evidence" value="ECO:0007669"/>
    <property type="project" value="InterPro"/>
</dbReference>
<evidence type="ECO:0000256" key="1">
    <source>
        <dbReference type="ARBA" id="ARBA00022553"/>
    </source>
</evidence>
<keyword evidence="1 5" id="KW-0597">Phosphoprotein</keyword>
<dbReference type="AlphaFoldDB" id="A0A3A4B415"/>
<dbReference type="Pfam" id="PF00072">
    <property type="entry name" value="Response_reg"/>
    <property type="match status" value="1"/>
</dbReference>
<dbReference type="InterPro" id="IPR001789">
    <property type="entry name" value="Sig_transdc_resp-reg_receiver"/>
</dbReference>
<dbReference type="InterPro" id="IPR000792">
    <property type="entry name" value="Tscrpt_reg_LuxR_C"/>
</dbReference>
<feature type="domain" description="HTH luxR-type" evidence="6">
    <location>
        <begin position="148"/>
        <end position="213"/>
    </location>
</feature>
<dbReference type="EMBL" id="QZEY01000001">
    <property type="protein sequence ID" value="RJL35300.1"/>
    <property type="molecule type" value="Genomic_DNA"/>
</dbReference>
<keyword evidence="3 8" id="KW-0238">DNA-binding</keyword>
<proteinExistence type="predicted"/>
<comment type="caution">
    <text evidence="8">The sequence shown here is derived from an EMBL/GenBank/DDBJ whole genome shotgun (WGS) entry which is preliminary data.</text>
</comment>
<keyword evidence="4" id="KW-0804">Transcription</keyword>
<dbReference type="CDD" id="cd06170">
    <property type="entry name" value="LuxR_C_like"/>
    <property type="match status" value="1"/>
</dbReference>
<dbReference type="PANTHER" id="PTHR43214">
    <property type="entry name" value="TWO-COMPONENT RESPONSE REGULATOR"/>
    <property type="match status" value="1"/>
</dbReference>
<keyword evidence="2" id="KW-0805">Transcription regulation</keyword>
<dbReference type="PANTHER" id="PTHR43214:SF24">
    <property type="entry name" value="TRANSCRIPTIONAL REGULATORY PROTEIN NARL-RELATED"/>
    <property type="match status" value="1"/>
</dbReference>
<dbReference type="InterPro" id="IPR016032">
    <property type="entry name" value="Sig_transdc_resp-reg_C-effctor"/>
</dbReference>
<sequence>MARVVIADDEYLVRAGVRGILASDPRIEVVAEAEDGRQAVEVVRSHVPDVVLLDIQMPGLDGLRVAGELHRLAVPTRVMMLTTFSQDDYVARALSSGAAGFLLKSGDPQELLSAVHAVAGGAAYLSPAIVARLITRLGPERLARGMAARERVAGLSERERQVLALVGAGLANAEIARRLYVVEGTVKTYVRGIFQRLGVRNRVQAAILAYEAGLVDPER</sequence>
<name>A0A3A4B415_9ACTN</name>